<evidence type="ECO:0000313" key="2">
    <source>
        <dbReference type="Proteomes" id="UP000542125"/>
    </source>
</evidence>
<dbReference type="InterPro" id="IPR050238">
    <property type="entry name" value="DNA_Rep/Repair_Clamp_Loader"/>
</dbReference>
<comment type="caution">
    <text evidence="1">The sequence shown here is derived from an EMBL/GenBank/DDBJ whole genome shotgun (WGS) entry which is preliminary data.</text>
</comment>
<dbReference type="GO" id="GO:0003887">
    <property type="term" value="F:DNA-directed DNA polymerase activity"/>
    <property type="evidence" value="ECO:0007669"/>
    <property type="project" value="UniProtKB-EC"/>
</dbReference>
<dbReference type="GO" id="GO:0009360">
    <property type="term" value="C:DNA polymerase III complex"/>
    <property type="evidence" value="ECO:0007669"/>
    <property type="project" value="TreeGrafter"/>
</dbReference>
<dbReference type="InterPro" id="IPR027417">
    <property type="entry name" value="P-loop_NTPase"/>
</dbReference>
<dbReference type="EMBL" id="JACBYR010000001">
    <property type="protein sequence ID" value="NYE83860.1"/>
    <property type="molecule type" value="Genomic_DNA"/>
</dbReference>
<sequence length="357" mass="38424">MSVPQFYPWQVETAREWLGAQQRERFAHAWLIHGLAGIGKVEFARAAAAALLCESPQGGLACGVCSACTWYGSGNHPDFRRIRPEAVALAEGVLEDALDGDMDEPAEAGKAASKRAPSKEIRIEQIRSMESWVNTGTHRGGLRVVVLYPAETLNTISANGLLKVLEEPPPHTVFLLVSDAPDRLLPTLVSRCRRLPLATPPADVALPWLEARGVKDAAAQLAAVGGAPVAAARRIEADIPVRADWLETLAQALARGQAPDAGALVDTLDKVPATEWIDALQRWCTDLALLQAGVPVRYFPSLADPLGKVAARASRHAVADMARWLTRQRRIAAHPLNAKLFAHDAMLRVTAACLKAA</sequence>
<evidence type="ECO:0000313" key="1">
    <source>
        <dbReference type="EMBL" id="NYE83860.1"/>
    </source>
</evidence>
<keyword evidence="1" id="KW-0808">Transferase</keyword>
<dbReference type="SUPFAM" id="SSF52540">
    <property type="entry name" value="P-loop containing nucleoside triphosphate hydrolases"/>
    <property type="match status" value="1"/>
</dbReference>
<proteinExistence type="predicted"/>
<dbReference type="AlphaFoldDB" id="A0A7Y9IW36"/>
<organism evidence="1 2">
    <name type="scientific">Pigmentiphaga litoralis</name>
    <dbReference type="NCBI Taxonomy" id="516702"/>
    <lineage>
        <taxon>Bacteria</taxon>
        <taxon>Pseudomonadati</taxon>
        <taxon>Pseudomonadota</taxon>
        <taxon>Betaproteobacteria</taxon>
        <taxon>Burkholderiales</taxon>
        <taxon>Alcaligenaceae</taxon>
        <taxon>Pigmentiphaga</taxon>
    </lineage>
</organism>
<gene>
    <name evidence="1" type="ORF">FHW18_003131</name>
</gene>
<dbReference type="RefSeq" id="WP_179587623.1">
    <property type="nucleotide sequence ID" value="NZ_JACBYR010000001.1"/>
</dbReference>
<dbReference type="InterPro" id="IPR004622">
    <property type="entry name" value="DNA_pol_HolB"/>
</dbReference>
<reference evidence="1 2" key="1">
    <citation type="submission" date="2020-07" db="EMBL/GenBank/DDBJ databases">
        <title>Genomic Encyclopedia of Type Strains, Phase IV (KMG-V): Genome sequencing to study the core and pangenomes of soil and plant-associated prokaryotes.</title>
        <authorList>
            <person name="Whitman W."/>
        </authorList>
    </citation>
    <scope>NUCLEOTIDE SEQUENCE [LARGE SCALE GENOMIC DNA]</scope>
    <source>
        <strain evidence="1 2">SAS40</strain>
    </source>
</reference>
<dbReference type="GO" id="GO:0008408">
    <property type="term" value="F:3'-5' exonuclease activity"/>
    <property type="evidence" value="ECO:0007669"/>
    <property type="project" value="InterPro"/>
</dbReference>
<dbReference type="PANTHER" id="PTHR11669">
    <property type="entry name" value="REPLICATION FACTOR C / DNA POLYMERASE III GAMMA-TAU SUBUNIT"/>
    <property type="match status" value="1"/>
</dbReference>
<keyword evidence="2" id="KW-1185">Reference proteome</keyword>
<name>A0A7Y9IW36_9BURK</name>
<keyword evidence="1" id="KW-0548">Nucleotidyltransferase</keyword>
<dbReference type="Proteomes" id="UP000542125">
    <property type="component" value="Unassembled WGS sequence"/>
</dbReference>
<accession>A0A7Y9IW36</accession>
<protein>
    <submittedName>
        <fullName evidence="1">DNA polymerase-3 subunit delta</fullName>
        <ecNumber evidence="1">2.7.7.7</ecNumber>
    </submittedName>
</protein>
<dbReference type="NCBIfam" id="TIGR00678">
    <property type="entry name" value="holB"/>
    <property type="match status" value="1"/>
</dbReference>
<dbReference type="Gene3D" id="3.40.50.300">
    <property type="entry name" value="P-loop containing nucleotide triphosphate hydrolases"/>
    <property type="match status" value="1"/>
</dbReference>
<dbReference type="EC" id="2.7.7.7" evidence="1"/>
<dbReference type="Pfam" id="PF13177">
    <property type="entry name" value="DNA_pol3_delta2"/>
    <property type="match status" value="1"/>
</dbReference>
<dbReference type="GO" id="GO:0006261">
    <property type="term" value="P:DNA-templated DNA replication"/>
    <property type="evidence" value="ECO:0007669"/>
    <property type="project" value="TreeGrafter"/>
</dbReference>
<dbReference type="PANTHER" id="PTHR11669:SF8">
    <property type="entry name" value="DNA POLYMERASE III SUBUNIT DELTA"/>
    <property type="match status" value="1"/>
</dbReference>